<reference evidence="3 4" key="1">
    <citation type="journal article" date="2020" name="bioRxiv">
        <title>Whole genome comparisons of ergot fungi reveals the divergence and evolution of species within the genus Claviceps are the result of varying mechanisms driving genome evolution and host range expansion.</title>
        <authorList>
            <person name="Wyka S.A."/>
            <person name="Mondo S.J."/>
            <person name="Liu M."/>
            <person name="Dettman J."/>
            <person name="Nalam V."/>
            <person name="Broders K.D."/>
        </authorList>
    </citation>
    <scope>NUCLEOTIDE SEQUENCE [LARGE SCALE GENOMIC DNA]</scope>
    <source>
        <strain evidence="3 4">LM576</strain>
    </source>
</reference>
<feature type="domain" description="SRP9" evidence="2">
    <location>
        <begin position="4"/>
        <end position="130"/>
    </location>
</feature>
<sequence length="190" mass="19689">MPFFKTSQEWLEKSSLLIEARPKTTRVTTRYSIKPAPAGKQPKSTTTTAPPPTTTTTTTTTPTTTTTITPSSTPSDAAGTAASNPKPPRGSIVLTTYDPVTGVNLKYRTTKAAEVSRLVQAALGRLGRCMAGLPAETPDEPMPDAPASAVQGVEADNKRGGNSGAATPAPVQQGQAAQSGGGRKKKKGRK</sequence>
<dbReference type="GO" id="GO:0005786">
    <property type="term" value="C:signal recognition particle, endoplasmic reticulum targeting"/>
    <property type="evidence" value="ECO:0007669"/>
    <property type="project" value="TreeGrafter"/>
</dbReference>
<dbReference type="PANTHER" id="PTHR12834">
    <property type="entry name" value="SIGNAL RECOGNITION PARTICLE 9 KDA PROTEIN"/>
    <property type="match status" value="1"/>
</dbReference>
<proteinExistence type="predicted"/>
<evidence type="ECO:0000313" key="4">
    <source>
        <dbReference type="Proteomes" id="UP000732380"/>
    </source>
</evidence>
<dbReference type="InterPro" id="IPR039432">
    <property type="entry name" value="SRP9_dom"/>
</dbReference>
<feature type="region of interest" description="Disordered" evidence="1">
    <location>
        <begin position="21"/>
        <end position="95"/>
    </location>
</feature>
<gene>
    <name evidence="3" type="ORF">E4U13_003847</name>
</gene>
<comment type="caution">
    <text evidence="3">The sequence shown here is derived from an EMBL/GenBank/DDBJ whole genome shotgun (WGS) entry which is preliminary data.</text>
</comment>
<name>A0A9P7TZ17_9HYPO</name>
<dbReference type="Proteomes" id="UP000732380">
    <property type="component" value="Unassembled WGS sequence"/>
</dbReference>
<accession>A0A9P7TZ17</accession>
<evidence type="ECO:0000313" key="3">
    <source>
        <dbReference type="EMBL" id="KAG6123603.1"/>
    </source>
</evidence>
<keyword evidence="4" id="KW-1185">Reference proteome</keyword>
<evidence type="ECO:0000256" key="1">
    <source>
        <dbReference type="SAM" id="MobiDB-lite"/>
    </source>
</evidence>
<evidence type="ECO:0000259" key="2">
    <source>
        <dbReference type="Pfam" id="PF05486"/>
    </source>
</evidence>
<dbReference type="EMBL" id="SRQM01000003">
    <property type="protein sequence ID" value="KAG6123603.1"/>
    <property type="molecule type" value="Genomic_DNA"/>
</dbReference>
<dbReference type="Pfam" id="PF05486">
    <property type="entry name" value="SRP9-21"/>
    <property type="match status" value="1"/>
</dbReference>
<organism evidence="3 4">
    <name type="scientific">Claviceps humidiphila</name>
    <dbReference type="NCBI Taxonomy" id="1294629"/>
    <lineage>
        <taxon>Eukaryota</taxon>
        <taxon>Fungi</taxon>
        <taxon>Dikarya</taxon>
        <taxon>Ascomycota</taxon>
        <taxon>Pezizomycotina</taxon>
        <taxon>Sordariomycetes</taxon>
        <taxon>Hypocreomycetidae</taxon>
        <taxon>Hypocreales</taxon>
        <taxon>Clavicipitaceae</taxon>
        <taxon>Claviceps</taxon>
    </lineage>
</organism>
<dbReference type="AlphaFoldDB" id="A0A9P7TZ17"/>
<protein>
    <recommendedName>
        <fullName evidence="2">SRP9 domain-containing protein</fullName>
    </recommendedName>
</protein>
<dbReference type="PANTHER" id="PTHR12834:SF12">
    <property type="entry name" value="SIGNAL RECOGNITION PARTICLE 9 KDA PROTEIN"/>
    <property type="match status" value="1"/>
</dbReference>
<dbReference type="GO" id="GO:0006614">
    <property type="term" value="P:SRP-dependent cotranslational protein targeting to membrane"/>
    <property type="evidence" value="ECO:0007669"/>
    <property type="project" value="InterPro"/>
</dbReference>
<feature type="compositionally biased region" description="Low complexity" evidence="1">
    <location>
        <begin position="44"/>
        <end position="75"/>
    </location>
</feature>
<feature type="region of interest" description="Disordered" evidence="1">
    <location>
        <begin position="132"/>
        <end position="190"/>
    </location>
</feature>
<dbReference type="InterPro" id="IPR039914">
    <property type="entry name" value="SRP9-like"/>
</dbReference>